<protein>
    <recommendedName>
        <fullName evidence="4">WG repeat-containing protein</fullName>
    </recommendedName>
</protein>
<evidence type="ECO:0000256" key="1">
    <source>
        <dbReference type="SAM" id="SignalP"/>
    </source>
</evidence>
<keyword evidence="3" id="KW-1185">Reference proteome</keyword>
<reference evidence="2 3" key="1">
    <citation type="journal article" date="2020" name="Nature">
        <title>Bacterial chemolithoautotrophy via manganese oxidation.</title>
        <authorList>
            <person name="Yu H."/>
            <person name="Leadbetter J.R."/>
        </authorList>
    </citation>
    <scope>NUCLEOTIDE SEQUENCE [LARGE SCALE GENOMIC DNA]</scope>
    <source>
        <strain evidence="2 3">Mn-1</strain>
    </source>
</reference>
<keyword evidence="1" id="KW-0732">Signal</keyword>
<evidence type="ECO:0000313" key="2">
    <source>
        <dbReference type="EMBL" id="NKE73788.1"/>
    </source>
</evidence>
<proteinExistence type="predicted"/>
<name>A0A7X6DW97_9BACT</name>
<dbReference type="AlphaFoldDB" id="A0A7X6DW97"/>
<feature type="chain" id="PRO_5030692759" description="WG repeat-containing protein" evidence="1">
    <location>
        <begin position="25"/>
        <end position="296"/>
    </location>
</feature>
<dbReference type="NCBIfam" id="TIGR02913">
    <property type="entry name" value="HAF_rpt"/>
    <property type="match status" value="1"/>
</dbReference>
<accession>A0A7X6DW97</accession>
<dbReference type="Proteomes" id="UP000534783">
    <property type="component" value="Unassembled WGS sequence"/>
</dbReference>
<dbReference type="InterPro" id="IPR014262">
    <property type="entry name" value="HAF_rpt"/>
</dbReference>
<dbReference type="EMBL" id="VTOW01000012">
    <property type="protein sequence ID" value="NKE73788.1"/>
    <property type="molecule type" value="Genomic_DNA"/>
</dbReference>
<organism evidence="2 3">
    <name type="scientific">Candidatus Manganitrophus noduliformans</name>
    <dbReference type="NCBI Taxonomy" id="2606439"/>
    <lineage>
        <taxon>Bacteria</taxon>
        <taxon>Pseudomonadati</taxon>
        <taxon>Nitrospirota</taxon>
        <taxon>Nitrospiria</taxon>
        <taxon>Candidatus Troglogloeales</taxon>
        <taxon>Candidatus Manganitrophaceae</taxon>
        <taxon>Candidatus Manganitrophus</taxon>
    </lineage>
</organism>
<evidence type="ECO:0000313" key="3">
    <source>
        <dbReference type="Proteomes" id="UP000534783"/>
    </source>
</evidence>
<dbReference type="RefSeq" id="WP_168063755.1">
    <property type="nucleotide sequence ID" value="NZ_VTOW01000012.1"/>
</dbReference>
<feature type="signal peptide" evidence="1">
    <location>
        <begin position="1"/>
        <end position="24"/>
    </location>
</feature>
<gene>
    <name evidence="2" type="ORF">MNODULE_23850</name>
</gene>
<evidence type="ECO:0008006" key="4">
    <source>
        <dbReference type="Google" id="ProtNLM"/>
    </source>
</evidence>
<sequence length="296" mass="32404">MRYRENIIILTIFLFLLSASFARAATFNLINVPGAVYTFPHDINNRGEVVGYFIYTDGEKHGFLFSGGNFTAIDFPNALWTEAWGINDAGEIVGGYQDLETGVIHGFLKSKGKFLTIDYPGARSTKAVSINSDGQIVGFYDQANSFLLSEGVFSKVAVPGADLTIAQGINDSGEIVGLWRKGRVTNIFRFTQNKFQRPRVPSYVKESSAYGIDNRGQIIGVYIDREGLGRGFLLSGHHFVSLYLPSTMAGISVFGLNDQGAIVGIVCEQGNCNGFMLSVSIPSTRTARKPAYSLRY</sequence>
<comment type="caution">
    <text evidence="2">The sequence shown here is derived from an EMBL/GenBank/DDBJ whole genome shotgun (WGS) entry which is preliminary data.</text>
</comment>